<reference evidence="4 5" key="1">
    <citation type="journal article" date="2018" name="Gigascience">
        <title>Genomes of trombidid mites reveal novel predicted allergens and laterally-transferred genes associated with secondary metabolism.</title>
        <authorList>
            <person name="Dong X."/>
            <person name="Chaisiri K."/>
            <person name="Xia D."/>
            <person name="Armstrong S.D."/>
            <person name="Fang Y."/>
            <person name="Donnelly M.J."/>
            <person name="Kadowaki T."/>
            <person name="McGarry J.W."/>
            <person name="Darby A.C."/>
            <person name="Makepeace B.L."/>
        </authorList>
    </citation>
    <scope>NUCLEOTIDE SEQUENCE [LARGE SCALE GENOMIC DNA]</scope>
    <source>
        <strain evidence="4">UoL-UT</strain>
    </source>
</reference>
<dbReference type="Pfam" id="PF14702">
    <property type="entry name" value="hGDE_central"/>
    <property type="match status" value="1"/>
</dbReference>
<dbReference type="SUPFAM" id="SSF51445">
    <property type="entry name" value="(Trans)glycosidases"/>
    <property type="match status" value="1"/>
</dbReference>
<dbReference type="STRING" id="299467.A0A443SGS5"/>
<dbReference type="InterPro" id="IPR010401">
    <property type="entry name" value="AGL/Gdb1"/>
</dbReference>
<accession>A0A443SGS5</accession>
<dbReference type="InterPro" id="IPR032792">
    <property type="entry name" value="AGL_glucanoTrfase"/>
</dbReference>
<organism evidence="4 5">
    <name type="scientific">Leptotrombidium deliense</name>
    <dbReference type="NCBI Taxonomy" id="299467"/>
    <lineage>
        <taxon>Eukaryota</taxon>
        <taxon>Metazoa</taxon>
        <taxon>Ecdysozoa</taxon>
        <taxon>Arthropoda</taxon>
        <taxon>Chelicerata</taxon>
        <taxon>Arachnida</taxon>
        <taxon>Acari</taxon>
        <taxon>Acariformes</taxon>
        <taxon>Trombidiformes</taxon>
        <taxon>Prostigmata</taxon>
        <taxon>Anystina</taxon>
        <taxon>Parasitengona</taxon>
        <taxon>Trombiculoidea</taxon>
        <taxon>Trombiculidae</taxon>
        <taxon>Leptotrombidium</taxon>
    </lineage>
</organism>
<gene>
    <name evidence="4" type="ORF">B4U80_12945</name>
</gene>
<comment type="caution">
    <text evidence="4">The sequence shown here is derived from an EMBL/GenBank/DDBJ whole genome shotgun (WGS) entry which is preliminary data.</text>
</comment>
<sequence length="848" mass="97327">MSVELICLESSQDSLQLPIRLKKASKVRFTIGATLEGKKIDLFTNYPSNQVSFDRNCYRKLKWKCKRENESLLFFDIKFQIPGTFRYYFTETNSSDGKILGEGYCLVSPSLKFDNGDELPLHAIQCQTLRVDCLGSIDELKQRIQLAHETAFNCIHFTPIQEVKYSPYLITDHFKVSSAFDSSQSFDNFKQIVNCINKEWKMFSITDVVLHEVCEDSSLLKENLNVALNLNNSPHLRPAYLFDRVLSNLTVDILEGKYNSIGIKKEINCEEHLKKLKILLKETYVREARIHELFLLDIETVLSEYRDYLTQYIRGKLNIASLQNDGDGKEVKVIQDVEYRRHKSKVNVCPFVHKAIEEAKDSNHKCEEWVNTCCQSFRQSLDSLNAKIMSDVNSQLLEAIENIINLIRIERVDEKGPKIPFISKDEPLIASYFTDILNGEIKNVRTIKQIEESMYDSRNNIYIALRSFYPKVTNSDENESETKYDEPAFNEYLKREMKVKKKSVKLNFNEKKEDSKFIFDHLKRYIETTAKIFHGFVINDVSSIAPHALTYFIDLARSVNPDCFIIGEMPNITCQSDVDLINTLGLSAVIRCSLNVTSVSKLGSFVKRSMGDIWPKYSFNDDYLYLQPRIPVINCVSTPKNECKENELSVFHLTAATALVAMSRSAIASFRGHEELMLNNKANIYTKWDAKYSEYGSIILRTFLNKLHHRISQSYNEIYVDEVDDNIISVSRHNPLTHNSVVLIARTAFTNNVDSNVAARLIVPGRINKILLQSTVTLKSGQFVYSNRFDLTLEETTLITSKKSGGENKVDFVDFKPGTILILDVSVHASTKRKNSYVLEKSLKSNKM</sequence>
<feature type="domain" description="Glycogen debranching enzyme central" evidence="3">
    <location>
        <begin position="700"/>
        <end position="836"/>
    </location>
</feature>
<dbReference type="PANTHER" id="PTHR10569">
    <property type="entry name" value="GLYCOGEN DEBRANCHING ENZYME"/>
    <property type="match status" value="1"/>
</dbReference>
<dbReference type="GO" id="GO:0005980">
    <property type="term" value="P:glycogen catabolic process"/>
    <property type="evidence" value="ECO:0007669"/>
    <property type="project" value="InterPro"/>
</dbReference>
<evidence type="ECO:0000313" key="5">
    <source>
        <dbReference type="Proteomes" id="UP000288716"/>
    </source>
</evidence>
<dbReference type="GO" id="GO:0004135">
    <property type="term" value="F:amylo-alpha-1,6-glucosidase activity"/>
    <property type="evidence" value="ECO:0007669"/>
    <property type="project" value="InterPro"/>
</dbReference>
<dbReference type="Proteomes" id="UP000288716">
    <property type="component" value="Unassembled WGS sequence"/>
</dbReference>
<dbReference type="InterPro" id="IPR017853">
    <property type="entry name" value="GH"/>
</dbReference>
<evidence type="ECO:0000259" key="1">
    <source>
        <dbReference type="Pfam" id="PF14699"/>
    </source>
</evidence>
<dbReference type="InterPro" id="IPR032788">
    <property type="entry name" value="AGL_central"/>
</dbReference>
<feature type="domain" description="Eukaryotic glycogen debranching enzyme N-terminal" evidence="1">
    <location>
        <begin position="27"/>
        <end position="113"/>
    </location>
</feature>
<dbReference type="Pfam" id="PF14699">
    <property type="entry name" value="hGDE_N"/>
    <property type="match status" value="1"/>
</dbReference>
<dbReference type="InterPro" id="IPR029436">
    <property type="entry name" value="AGL_euk_N"/>
</dbReference>
<evidence type="ECO:0000313" key="4">
    <source>
        <dbReference type="EMBL" id="RWS26695.1"/>
    </source>
</evidence>
<dbReference type="AlphaFoldDB" id="A0A443SGS5"/>
<protein>
    <submittedName>
        <fullName evidence="4">Glycogen debranching enzyme-like protein</fullName>
    </submittedName>
</protein>
<keyword evidence="5" id="KW-1185">Reference proteome</keyword>
<dbReference type="Gene3D" id="3.20.20.80">
    <property type="entry name" value="Glycosidases"/>
    <property type="match status" value="1"/>
</dbReference>
<evidence type="ECO:0000259" key="2">
    <source>
        <dbReference type="Pfam" id="PF14701"/>
    </source>
</evidence>
<name>A0A443SGS5_9ACAR</name>
<dbReference type="PANTHER" id="PTHR10569:SF2">
    <property type="entry name" value="GLYCOGEN DEBRANCHING ENZYME"/>
    <property type="match status" value="1"/>
</dbReference>
<proteinExistence type="predicted"/>
<dbReference type="EMBL" id="NCKV01002551">
    <property type="protein sequence ID" value="RWS26695.1"/>
    <property type="molecule type" value="Genomic_DNA"/>
</dbReference>
<dbReference type="VEuPathDB" id="VectorBase:LDEU005345"/>
<dbReference type="Pfam" id="PF14701">
    <property type="entry name" value="hDGE_amylase"/>
    <property type="match status" value="1"/>
</dbReference>
<feature type="domain" description="Glycogen debranching enzyme glucanotransferase" evidence="2">
    <location>
        <begin position="118"/>
        <end position="562"/>
    </location>
</feature>
<dbReference type="GO" id="GO:0004134">
    <property type="term" value="F:4-alpha-glucanotransferase activity"/>
    <property type="evidence" value="ECO:0007669"/>
    <property type="project" value="InterPro"/>
</dbReference>
<evidence type="ECO:0000259" key="3">
    <source>
        <dbReference type="Pfam" id="PF14702"/>
    </source>
</evidence>
<dbReference type="OrthoDB" id="10248904at2759"/>